<dbReference type="AlphaFoldDB" id="A0AAD5IC68"/>
<name>A0AAD5IC68_ACENE</name>
<protein>
    <submittedName>
        <fullName evidence="1">Uncharacterized protein</fullName>
    </submittedName>
</protein>
<keyword evidence="2" id="KW-1185">Reference proteome</keyword>
<gene>
    <name evidence="1" type="ORF">LWI28_005516</name>
</gene>
<reference evidence="1" key="2">
    <citation type="submission" date="2023-02" db="EMBL/GenBank/DDBJ databases">
        <authorList>
            <person name="Swenson N.G."/>
            <person name="Wegrzyn J.L."/>
            <person name="Mcevoy S.L."/>
        </authorList>
    </citation>
    <scope>NUCLEOTIDE SEQUENCE</scope>
    <source>
        <strain evidence="1">91603</strain>
        <tissue evidence="1">Leaf</tissue>
    </source>
</reference>
<sequence>MACLILGMNLPNYNKTYKDQMLQQLHFHFWLRRKVKQPVYQSPLHQLAAQFQFADGSNNVVGYIPTTDHAIETLSVNLLIGENPTINEVMPEPYDKEERSIPAYNPHNDYGLDDFDEDYIGHGGSREGVNDETSHYNGMESDPLKVVIAGLFHRYSVVQIEIHVKMMPLMLAIGPELQSPNLG</sequence>
<evidence type="ECO:0000313" key="1">
    <source>
        <dbReference type="EMBL" id="KAI9160144.1"/>
    </source>
</evidence>
<organism evidence="1 2">
    <name type="scientific">Acer negundo</name>
    <name type="common">Box elder</name>
    <dbReference type="NCBI Taxonomy" id="4023"/>
    <lineage>
        <taxon>Eukaryota</taxon>
        <taxon>Viridiplantae</taxon>
        <taxon>Streptophyta</taxon>
        <taxon>Embryophyta</taxon>
        <taxon>Tracheophyta</taxon>
        <taxon>Spermatophyta</taxon>
        <taxon>Magnoliopsida</taxon>
        <taxon>eudicotyledons</taxon>
        <taxon>Gunneridae</taxon>
        <taxon>Pentapetalae</taxon>
        <taxon>rosids</taxon>
        <taxon>malvids</taxon>
        <taxon>Sapindales</taxon>
        <taxon>Sapindaceae</taxon>
        <taxon>Hippocastanoideae</taxon>
        <taxon>Acereae</taxon>
        <taxon>Acer</taxon>
    </lineage>
</organism>
<comment type="caution">
    <text evidence="1">The sequence shown here is derived from an EMBL/GenBank/DDBJ whole genome shotgun (WGS) entry which is preliminary data.</text>
</comment>
<proteinExistence type="predicted"/>
<evidence type="ECO:0000313" key="2">
    <source>
        <dbReference type="Proteomes" id="UP001064489"/>
    </source>
</evidence>
<reference evidence="1" key="1">
    <citation type="journal article" date="2022" name="Plant J.">
        <title>Strategies of tolerance reflected in two North American maple genomes.</title>
        <authorList>
            <person name="McEvoy S.L."/>
            <person name="Sezen U.U."/>
            <person name="Trouern-Trend A."/>
            <person name="McMahon S.M."/>
            <person name="Schaberg P.G."/>
            <person name="Yang J."/>
            <person name="Wegrzyn J.L."/>
            <person name="Swenson N.G."/>
        </authorList>
    </citation>
    <scope>NUCLEOTIDE SEQUENCE</scope>
    <source>
        <strain evidence="1">91603</strain>
    </source>
</reference>
<dbReference type="Proteomes" id="UP001064489">
    <property type="component" value="Chromosome 2"/>
</dbReference>
<dbReference type="EMBL" id="JAJSOW010000106">
    <property type="protein sequence ID" value="KAI9160144.1"/>
    <property type="molecule type" value="Genomic_DNA"/>
</dbReference>
<accession>A0AAD5IC68</accession>